<gene>
    <name evidence="2" type="ORF">HETSPECPRED_005252</name>
</gene>
<feature type="region of interest" description="Disordered" evidence="1">
    <location>
        <begin position="244"/>
        <end position="277"/>
    </location>
</feature>
<organism evidence="2 3">
    <name type="scientific">Heterodermia speciosa</name>
    <dbReference type="NCBI Taxonomy" id="116794"/>
    <lineage>
        <taxon>Eukaryota</taxon>
        <taxon>Fungi</taxon>
        <taxon>Dikarya</taxon>
        <taxon>Ascomycota</taxon>
        <taxon>Pezizomycotina</taxon>
        <taxon>Lecanoromycetes</taxon>
        <taxon>OSLEUM clade</taxon>
        <taxon>Lecanoromycetidae</taxon>
        <taxon>Caliciales</taxon>
        <taxon>Physciaceae</taxon>
        <taxon>Heterodermia</taxon>
    </lineage>
</organism>
<keyword evidence="3" id="KW-1185">Reference proteome</keyword>
<feature type="compositionally biased region" description="Low complexity" evidence="1">
    <location>
        <begin position="557"/>
        <end position="594"/>
    </location>
</feature>
<proteinExistence type="predicted"/>
<dbReference type="AlphaFoldDB" id="A0A8H3FGA0"/>
<feature type="compositionally biased region" description="Polar residues" evidence="1">
    <location>
        <begin position="267"/>
        <end position="277"/>
    </location>
</feature>
<dbReference type="EMBL" id="CAJPDS010000032">
    <property type="protein sequence ID" value="CAF9923145.1"/>
    <property type="molecule type" value="Genomic_DNA"/>
</dbReference>
<evidence type="ECO:0000313" key="2">
    <source>
        <dbReference type="EMBL" id="CAF9923145.1"/>
    </source>
</evidence>
<feature type="compositionally biased region" description="Polar residues" evidence="1">
    <location>
        <begin position="541"/>
        <end position="556"/>
    </location>
</feature>
<feature type="compositionally biased region" description="Basic and acidic residues" evidence="1">
    <location>
        <begin position="524"/>
        <end position="533"/>
    </location>
</feature>
<feature type="region of interest" description="Disordered" evidence="1">
    <location>
        <begin position="218"/>
        <end position="237"/>
    </location>
</feature>
<reference evidence="2" key="1">
    <citation type="submission" date="2021-03" db="EMBL/GenBank/DDBJ databases">
        <authorList>
            <person name="Tagirdzhanova G."/>
        </authorList>
    </citation>
    <scope>NUCLEOTIDE SEQUENCE</scope>
</reference>
<feature type="region of interest" description="Disordered" evidence="1">
    <location>
        <begin position="894"/>
        <end position="942"/>
    </location>
</feature>
<feature type="compositionally biased region" description="Polar residues" evidence="1">
    <location>
        <begin position="127"/>
        <end position="137"/>
    </location>
</feature>
<dbReference type="Proteomes" id="UP000664521">
    <property type="component" value="Unassembled WGS sequence"/>
</dbReference>
<comment type="caution">
    <text evidence="2">The sequence shown here is derived from an EMBL/GenBank/DDBJ whole genome shotgun (WGS) entry which is preliminary data.</text>
</comment>
<accession>A0A8H3FGA0</accession>
<feature type="compositionally biased region" description="Basic and acidic residues" evidence="1">
    <location>
        <begin position="693"/>
        <end position="707"/>
    </location>
</feature>
<feature type="region of interest" description="Disordered" evidence="1">
    <location>
        <begin position="127"/>
        <end position="153"/>
    </location>
</feature>
<evidence type="ECO:0000256" key="1">
    <source>
        <dbReference type="SAM" id="MobiDB-lite"/>
    </source>
</evidence>
<name>A0A8H3FGA0_9LECA</name>
<protein>
    <submittedName>
        <fullName evidence="2">Uncharacterized protein</fullName>
    </submittedName>
</protein>
<evidence type="ECO:0000313" key="3">
    <source>
        <dbReference type="Proteomes" id="UP000664521"/>
    </source>
</evidence>
<sequence>MKELLTFLLGPFAVFTSHYHRRYFWKLDTPDANPFLYLHDLPREIVPVFAEPSMAPLPSATLVAALPAQAASSFLYSPALMLPIGMVLGAVILSLFQNLVFHPTIRTIIPDGFGFGKTSGLKGRTTILSSGLRSTPGTKDGDLHESTEQDPPLQDGWFARTEQAMDDCFLSVMQTMRETVRSVLDMGVQAIQELHTSYEVKLSMERAKSQRLMEENHQKDLDHASDMDRMSKKVEEAEQKVLDAESKQHQAEQREKSAAQEHEAQLEQVTTESNTKLGNMETQCDARIASMKETHEGEIKAKNQELEAAHGDNRNLQETIDKMASDHKSEVAEIDDARRADVIGLLADFEAELRETEVSHQGAMHRLLRRLEADNTACLARFIDEFSDKYYRVIDQGKADLKESEEKIATVTKKFAEEESGWSAAYAVEEAYRSEALTDCYEKKLAEQASMYEARLAEQATAHQRVISGLAVSHDLKIAGLKAALDCAKSNARTEDSAEGTSRGPSAQGLPQDGPSAENPLGPRADDTPESAKESSSSSSLTNPPASTDSSPSVEPSASADASTSAEPSSSVEPSASVDASTTTAPSSSTEPSTQGFPQDGHSAENPLGPKADGDIQEPATATSPDPSAGQPQDGPRAENPLDPNADGDGSAVNGSGSNDGAGGESGVVDPDNGDTPNAGVAPGKKKRRRKARGPDRRGKNPEGMLVEERPVFLQQEAARRSKNGRISFMDIDWAEVTRDLNGWNGYYLGLLIEEAKLLAAKREALAQGNPRPGLAVTLEDFRNAIPNVHQIPTAVEAASSDARPLSWDQRTRLWLSYRATDEVGQRSQDIDWDHINDMTKGFNENEVMRVINLIIERKKSQAAQAELTSPNQPHEMITQAGLESTILEHKTGLSKYESNDPAEEDDAGDHNGDPPAGNRSVRPGYGVYKPPDRLRRPSSTD</sequence>
<feature type="region of interest" description="Disordered" evidence="1">
    <location>
        <begin position="492"/>
        <end position="707"/>
    </location>
</feature>
<feature type="compositionally biased region" description="Basic and acidic residues" evidence="1">
    <location>
        <begin position="244"/>
        <end position="265"/>
    </location>
</feature>
<dbReference type="OrthoDB" id="10690511at2759"/>